<reference evidence="2" key="1">
    <citation type="submission" date="2020-10" db="EMBL/GenBank/DDBJ databases">
        <title>Connecting structure to function with the recovery of over 1000 high-quality activated sludge metagenome-assembled genomes encoding full-length rRNA genes using long-read sequencing.</title>
        <authorList>
            <person name="Singleton C.M."/>
            <person name="Petriglieri F."/>
            <person name="Kristensen J.M."/>
            <person name="Kirkegaard R.H."/>
            <person name="Michaelsen T.Y."/>
            <person name="Andersen M.H."/>
            <person name="Karst S.M."/>
            <person name="Dueholm M.S."/>
            <person name="Nielsen P.H."/>
            <person name="Albertsen M."/>
        </authorList>
    </citation>
    <scope>NUCLEOTIDE SEQUENCE</scope>
    <source>
        <strain evidence="2">Bjer_18-Q3-R1-45_BAT3C.347</strain>
    </source>
</reference>
<evidence type="ECO:0000313" key="2">
    <source>
        <dbReference type="EMBL" id="MBK6974105.1"/>
    </source>
</evidence>
<proteinExistence type="predicted"/>
<feature type="transmembrane region" description="Helical" evidence="1">
    <location>
        <begin position="257"/>
        <end position="276"/>
    </location>
</feature>
<feature type="transmembrane region" description="Helical" evidence="1">
    <location>
        <begin position="153"/>
        <end position="172"/>
    </location>
</feature>
<dbReference type="AlphaFoldDB" id="A0A9D7E760"/>
<feature type="transmembrane region" description="Helical" evidence="1">
    <location>
        <begin position="317"/>
        <end position="339"/>
    </location>
</feature>
<evidence type="ECO:0008006" key="4">
    <source>
        <dbReference type="Google" id="ProtNLM"/>
    </source>
</evidence>
<feature type="transmembrane region" description="Helical" evidence="1">
    <location>
        <begin position="26"/>
        <end position="46"/>
    </location>
</feature>
<sequence>MALSWVVYAAFLPALAAQAGLPKSAVVWLLLLDQVVFMVSDLLAGVASDRMADSVARWGQVLGLLTGVAAIALLAMPLLAGSIASPVLLIALALVWVTCSSALRAPLFALLGKRARSSTGSEFRWLLLGGGIAAAFAPYLQNALKGISPSLPFALVAASLVLCAVLIGRSAARSGEAGAAAARAVQPALPRATWFFVALACAALALQMHNFFNSGRLFLRDVPAAQLHWWLPAFWAGFNLALLMPPLLGALPLARRLGLFGAVGAAALLSCAQAPAAGTQAVLQAMAGAAWAVFLSTSFSTANALGSDRRQGRYAGGVHAVLAGGSVLRLAMASAALPVTMGDTLLWLPAILWGAGAIVLLFASQLGDRQVDAN</sequence>
<feature type="transmembrane region" description="Helical" evidence="1">
    <location>
        <begin position="229"/>
        <end position="250"/>
    </location>
</feature>
<dbReference type="Proteomes" id="UP000807785">
    <property type="component" value="Unassembled WGS sequence"/>
</dbReference>
<dbReference type="SUPFAM" id="SSF103473">
    <property type="entry name" value="MFS general substrate transporter"/>
    <property type="match status" value="1"/>
</dbReference>
<comment type="caution">
    <text evidence="2">The sequence shown here is derived from an EMBL/GenBank/DDBJ whole genome shotgun (WGS) entry which is preliminary data.</text>
</comment>
<gene>
    <name evidence="2" type="ORF">IPH26_14585</name>
</gene>
<protein>
    <recommendedName>
        <fullName evidence="4">MFS transporter</fullName>
    </recommendedName>
</protein>
<dbReference type="InterPro" id="IPR036259">
    <property type="entry name" value="MFS_trans_sf"/>
</dbReference>
<evidence type="ECO:0000256" key="1">
    <source>
        <dbReference type="SAM" id="Phobius"/>
    </source>
</evidence>
<keyword evidence="1" id="KW-0812">Transmembrane</keyword>
<name>A0A9D7E760_9PROT</name>
<evidence type="ECO:0000313" key="3">
    <source>
        <dbReference type="Proteomes" id="UP000807785"/>
    </source>
</evidence>
<keyword evidence="1" id="KW-1133">Transmembrane helix</keyword>
<feature type="transmembrane region" description="Helical" evidence="1">
    <location>
        <begin position="282"/>
        <end position="305"/>
    </location>
</feature>
<dbReference type="EMBL" id="JADJEV010000004">
    <property type="protein sequence ID" value="MBK6974105.1"/>
    <property type="molecule type" value="Genomic_DNA"/>
</dbReference>
<feature type="transmembrane region" description="Helical" evidence="1">
    <location>
        <begin position="123"/>
        <end position="141"/>
    </location>
</feature>
<feature type="transmembrane region" description="Helical" evidence="1">
    <location>
        <begin position="58"/>
        <end position="80"/>
    </location>
</feature>
<organism evidence="2 3">
    <name type="scientific">Candidatus Methylophosphatis roskildensis</name>
    <dbReference type="NCBI Taxonomy" id="2899263"/>
    <lineage>
        <taxon>Bacteria</taxon>
        <taxon>Pseudomonadati</taxon>
        <taxon>Pseudomonadota</taxon>
        <taxon>Betaproteobacteria</taxon>
        <taxon>Nitrosomonadales</taxon>
        <taxon>Sterolibacteriaceae</taxon>
        <taxon>Candidatus Methylophosphatis</taxon>
    </lineage>
</organism>
<keyword evidence="1" id="KW-0472">Membrane</keyword>
<dbReference type="Gene3D" id="1.20.1250.20">
    <property type="entry name" value="MFS general substrate transporter like domains"/>
    <property type="match status" value="1"/>
</dbReference>
<accession>A0A9D7E760</accession>
<feature type="transmembrane region" description="Helical" evidence="1">
    <location>
        <begin position="192"/>
        <end position="209"/>
    </location>
</feature>
<feature type="transmembrane region" description="Helical" evidence="1">
    <location>
        <begin position="345"/>
        <end position="363"/>
    </location>
</feature>
<feature type="transmembrane region" description="Helical" evidence="1">
    <location>
        <begin position="86"/>
        <end position="111"/>
    </location>
</feature>